<dbReference type="PROSITE" id="PS50114">
    <property type="entry name" value="GATA_ZN_FINGER_2"/>
    <property type="match status" value="1"/>
</dbReference>
<evidence type="ECO:0000313" key="3">
    <source>
        <dbReference type="EMBL" id="CEI63315.1"/>
    </source>
</evidence>
<keyword evidence="1" id="KW-0862">Zinc</keyword>
<sequence>MELPPSNLMEKSSNFFLQPMINSTSVDSPTAAAIYPILQDVHTLRSLTDAYNIDHFLNNSVPTSDDKILSTMSDLTSNISQALRDIMLRSEPNKPFSRRRSQLSSKAQRGQKIATLTPCSKSDKDSEDIMRCSFCGVTETPCWRGTSSGWLLCNFCSLVKSRRAIRKHLAPTR</sequence>
<name>A0A2L2TTD3_9HYPO</name>
<organism evidence="3 4">
    <name type="scientific">Fusarium venenatum</name>
    <dbReference type="NCBI Taxonomy" id="56646"/>
    <lineage>
        <taxon>Eukaryota</taxon>
        <taxon>Fungi</taxon>
        <taxon>Dikarya</taxon>
        <taxon>Ascomycota</taxon>
        <taxon>Pezizomycotina</taxon>
        <taxon>Sordariomycetes</taxon>
        <taxon>Hypocreomycetidae</taxon>
        <taxon>Hypocreales</taxon>
        <taxon>Nectriaceae</taxon>
        <taxon>Fusarium</taxon>
    </lineage>
</organism>
<evidence type="ECO:0000259" key="2">
    <source>
        <dbReference type="PROSITE" id="PS50114"/>
    </source>
</evidence>
<proteinExistence type="predicted"/>
<dbReference type="SUPFAM" id="SSF57716">
    <property type="entry name" value="Glucocorticoid receptor-like (DNA-binding domain)"/>
    <property type="match status" value="1"/>
</dbReference>
<evidence type="ECO:0000313" key="4">
    <source>
        <dbReference type="Proteomes" id="UP000245910"/>
    </source>
</evidence>
<protein>
    <recommendedName>
        <fullName evidence="2">GATA-type domain-containing protein</fullName>
    </recommendedName>
</protein>
<dbReference type="InterPro" id="IPR000679">
    <property type="entry name" value="Znf_GATA"/>
</dbReference>
<dbReference type="AlphaFoldDB" id="A0A2L2TTD3"/>
<dbReference type="OrthoDB" id="515401at2759"/>
<dbReference type="Gene3D" id="3.30.50.10">
    <property type="entry name" value="Erythroid Transcription Factor GATA-1, subunit A"/>
    <property type="match status" value="1"/>
</dbReference>
<accession>A0A2L2TTD3</accession>
<dbReference type="SMART" id="SM00401">
    <property type="entry name" value="ZnF_GATA"/>
    <property type="match status" value="1"/>
</dbReference>
<dbReference type="GO" id="GO:0043565">
    <property type="term" value="F:sequence-specific DNA binding"/>
    <property type="evidence" value="ECO:0007669"/>
    <property type="project" value="InterPro"/>
</dbReference>
<dbReference type="GO" id="GO:0008270">
    <property type="term" value="F:zinc ion binding"/>
    <property type="evidence" value="ECO:0007669"/>
    <property type="project" value="UniProtKB-KW"/>
</dbReference>
<reference evidence="4" key="1">
    <citation type="submission" date="2014-10" db="EMBL/GenBank/DDBJ databases">
        <authorList>
            <person name="King R."/>
        </authorList>
    </citation>
    <scope>NUCLEOTIDE SEQUENCE [LARGE SCALE GENOMIC DNA]</scope>
    <source>
        <strain evidence="4">A3/5</strain>
    </source>
</reference>
<dbReference type="GO" id="GO:0006355">
    <property type="term" value="P:regulation of DNA-templated transcription"/>
    <property type="evidence" value="ECO:0007669"/>
    <property type="project" value="InterPro"/>
</dbReference>
<evidence type="ECO:0000256" key="1">
    <source>
        <dbReference type="PROSITE-ProRule" id="PRU00094"/>
    </source>
</evidence>
<keyword evidence="1" id="KW-0863">Zinc-finger</keyword>
<keyword evidence="1" id="KW-0479">Metal-binding</keyword>
<dbReference type="InterPro" id="IPR013088">
    <property type="entry name" value="Znf_NHR/GATA"/>
</dbReference>
<dbReference type="Proteomes" id="UP000245910">
    <property type="component" value="Chromosome II"/>
</dbReference>
<feature type="domain" description="GATA-type" evidence="2">
    <location>
        <begin position="126"/>
        <end position="173"/>
    </location>
</feature>
<dbReference type="EMBL" id="LN649230">
    <property type="protein sequence ID" value="CEI63315.1"/>
    <property type="molecule type" value="Genomic_DNA"/>
</dbReference>
<keyword evidence="4" id="KW-1185">Reference proteome</keyword>